<dbReference type="InterPro" id="IPR000198">
    <property type="entry name" value="RhoGAP_dom"/>
</dbReference>
<evidence type="ECO:0000256" key="4">
    <source>
        <dbReference type="ARBA" id="ARBA00023136"/>
    </source>
</evidence>
<dbReference type="FunFam" id="1.10.555.10:FF:000009">
    <property type="entry name" value="unconventional myosin-IXa isoform X1"/>
    <property type="match status" value="1"/>
</dbReference>
<feature type="region of interest" description="Disordered" evidence="5">
    <location>
        <begin position="356"/>
        <end position="519"/>
    </location>
</feature>
<feature type="domain" description="Rho-GAP" evidence="6">
    <location>
        <begin position="42"/>
        <end position="230"/>
    </location>
</feature>
<comment type="subcellular location">
    <subcellularLocation>
        <location evidence="2">Cytoplasm</location>
    </subcellularLocation>
    <subcellularLocation>
        <location evidence="1">Membrane</location>
    </subcellularLocation>
</comment>
<dbReference type="GO" id="GO:0005884">
    <property type="term" value="C:actin filament"/>
    <property type="evidence" value="ECO:0007669"/>
    <property type="project" value="TreeGrafter"/>
</dbReference>
<dbReference type="KEGG" id="ccar:109076510"/>
<protein>
    <submittedName>
        <fullName evidence="7">Unconventional myosin-IXAb-like isoform X1</fullName>
    </submittedName>
</protein>
<dbReference type="PANTHER" id="PTHR46184">
    <property type="entry name" value="UNCONVENTIONAL MYOSIN-IXB-LIKE PROTEIN"/>
    <property type="match status" value="1"/>
</dbReference>
<dbReference type="GO" id="GO:0005096">
    <property type="term" value="F:GTPase activator activity"/>
    <property type="evidence" value="ECO:0007669"/>
    <property type="project" value="InterPro"/>
</dbReference>
<dbReference type="GO" id="GO:0035556">
    <property type="term" value="P:intracellular signal transduction"/>
    <property type="evidence" value="ECO:0007669"/>
    <property type="project" value="InterPro"/>
</dbReference>
<dbReference type="OrthoDB" id="437889at2759"/>
<name>A0A9Q9VTI4_CYPCA</name>
<sequence length="531" mass="59310">MMDKACVCKLCRYACHRKCCLRMTTTCSKKFDPELSSRQFGVELSRLTSDERAVPLVVEKLINYIEMHGLYTEGIYRKSGSTNKSKELKQGLDTDVNSVNLDDYNIHVIASVLKQWLRDLPNPLMTFELYEEFLRAMGLQDKREVVQSVYSVIDQLSRTHLSTLERLVFHLVRISFQEETNRMSANALAIVFAPCILRCPDTTDPLQSVRDISKTTACVELIICEQMRKYKARLKDINTLEFAEIKAKSRLTHIRRSMKPVLIAVRFIGITRTATPPNAVKKGKGRLRKSGCHTPSPPLSPRAAEGAEPGEEGAEPGLSEQQQAAMQQEEKVLSQQIENLQKEKEELTYEMLALEPRASDDEMLESEASFGTADSSENLMESEGVMSDQWEKSPGTVSAARWRKSESKSRRGLQRQPESLDSVDSAVASLSSVSSTPHYRFRSSSSGPLFSSTSPGGDLHTLPDQEGSEQASLSVRCASSSEKTRPRPRGNQSCPPKSREPGEGSGGGRRREHEFVSSQPLVLYGSNEFMV</sequence>
<dbReference type="Pfam" id="PF00620">
    <property type="entry name" value="RhoGAP"/>
    <property type="match status" value="1"/>
</dbReference>
<accession>A0A9Q9VTI4</accession>
<dbReference type="Proteomes" id="UP001155660">
    <property type="component" value="Chromosome A25"/>
</dbReference>
<dbReference type="RefSeq" id="XP_042570902.1">
    <property type="nucleotide sequence ID" value="XM_042714968.1"/>
</dbReference>
<evidence type="ECO:0000256" key="5">
    <source>
        <dbReference type="SAM" id="MobiDB-lite"/>
    </source>
</evidence>
<dbReference type="GO" id="GO:0000146">
    <property type="term" value="F:microfilament motor activity"/>
    <property type="evidence" value="ECO:0007669"/>
    <property type="project" value="InterPro"/>
</dbReference>
<dbReference type="GeneID" id="109076510"/>
<evidence type="ECO:0000259" key="6">
    <source>
        <dbReference type="PROSITE" id="PS50238"/>
    </source>
</evidence>
<feature type="compositionally biased region" description="Low complexity" evidence="5">
    <location>
        <begin position="419"/>
        <end position="435"/>
    </location>
</feature>
<dbReference type="GO" id="GO:0045198">
    <property type="term" value="P:establishment of epithelial cell apical/basal polarity"/>
    <property type="evidence" value="ECO:0007669"/>
    <property type="project" value="TreeGrafter"/>
</dbReference>
<gene>
    <name evidence="7" type="primary">LOC109076510</name>
</gene>
<evidence type="ECO:0000313" key="7">
    <source>
        <dbReference type="RefSeq" id="XP_042570902.1"/>
    </source>
</evidence>
<dbReference type="InterPro" id="IPR046987">
    <property type="entry name" value="Myo9"/>
</dbReference>
<dbReference type="GO" id="GO:0051015">
    <property type="term" value="F:actin filament binding"/>
    <property type="evidence" value="ECO:0007669"/>
    <property type="project" value="TreeGrafter"/>
</dbReference>
<dbReference type="SMART" id="SM00324">
    <property type="entry name" value="RhoGAP"/>
    <property type="match status" value="1"/>
</dbReference>
<keyword evidence="4" id="KW-0472">Membrane</keyword>
<dbReference type="GO" id="GO:0016020">
    <property type="term" value="C:membrane"/>
    <property type="evidence" value="ECO:0007669"/>
    <property type="project" value="UniProtKB-SubCell"/>
</dbReference>
<evidence type="ECO:0000256" key="2">
    <source>
        <dbReference type="ARBA" id="ARBA00004496"/>
    </source>
</evidence>
<dbReference type="CDD" id="cd04406">
    <property type="entry name" value="RhoGAP_myosin_IXA"/>
    <property type="match status" value="1"/>
</dbReference>
<feature type="compositionally biased region" description="Low complexity" evidence="5">
    <location>
        <begin position="315"/>
        <end position="327"/>
    </location>
</feature>
<keyword evidence="3" id="KW-0963">Cytoplasm</keyword>
<dbReference type="PANTHER" id="PTHR46184:SF3">
    <property type="entry name" value="UNCONVENTIONAL MYOSIN-IXA"/>
    <property type="match status" value="1"/>
</dbReference>
<evidence type="ECO:0000256" key="1">
    <source>
        <dbReference type="ARBA" id="ARBA00004370"/>
    </source>
</evidence>
<dbReference type="GO" id="GO:0044295">
    <property type="term" value="C:axonal growth cone"/>
    <property type="evidence" value="ECO:0007669"/>
    <property type="project" value="TreeGrafter"/>
</dbReference>
<proteinExistence type="predicted"/>
<dbReference type="PROSITE" id="PS50238">
    <property type="entry name" value="RHOGAP"/>
    <property type="match status" value="1"/>
</dbReference>
<feature type="compositionally biased region" description="Polar residues" evidence="5">
    <location>
        <begin position="468"/>
        <end position="481"/>
    </location>
</feature>
<feature type="compositionally biased region" description="Low complexity" evidence="5">
    <location>
        <begin position="442"/>
        <end position="456"/>
    </location>
</feature>
<dbReference type="AlphaFoldDB" id="A0A9Q9VTI4"/>
<organism evidence="7">
    <name type="scientific">Cyprinus carpio</name>
    <name type="common">Common carp</name>
    <dbReference type="NCBI Taxonomy" id="7962"/>
    <lineage>
        <taxon>Eukaryota</taxon>
        <taxon>Metazoa</taxon>
        <taxon>Chordata</taxon>
        <taxon>Craniata</taxon>
        <taxon>Vertebrata</taxon>
        <taxon>Euteleostomi</taxon>
        <taxon>Actinopterygii</taxon>
        <taxon>Neopterygii</taxon>
        <taxon>Teleostei</taxon>
        <taxon>Ostariophysi</taxon>
        <taxon>Cypriniformes</taxon>
        <taxon>Cyprinidae</taxon>
        <taxon>Cyprininae</taxon>
        <taxon>Cyprinus</taxon>
    </lineage>
</organism>
<feature type="region of interest" description="Disordered" evidence="5">
    <location>
        <begin position="276"/>
        <end position="331"/>
    </location>
</feature>
<evidence type="ECO:0000256" key="3">
    <source>
        <dbReference type="ARBA" id="ARBA00022490"/>
    </source>
</evidence>
<dbReference type="GO" id="GO:0005737">
    <property type="term" value="C:cytoplasm"/>
    <property type="evidence" value="ECO:0007669"/>
    <property type="project" value="UniProtKB-SubCell"/>
</dbReference>
<reference evidence="7" key="1">
    <citation type="submission" date="2025-08" db="UniProtKB">
        <authorList>
            <consortium name="RefSeq"/>
        </authorList>
    </citation>
    <scope>IDENTIFICATION</scope>
    <source>
        <tissue evidence="7">Muscle</tissue>
    </source>
</reference>
<feature type="compositionally biased region" description="Basic residues" evidence="5">
    <location>
        <begin position="281"/>
        <end position="291"/>
    </location>
</feature>